<accession>A0ABD2A4C6</accession>
<keyword evidence="4" id="KW-0539">Nucleus</keyword>
<evidence type="ECO:0000256" key="5">
    <source>
        <dbReference type="ARBA" id="ARBA00093456"/>
    </source>
</evidence>
<organism evidence="7 8">
    <name type="scientific">Vespula squamosa</name>
    <name type="common">Southern yellow jacket</name>
    <name type="synonym">Wasp</name>
    <dbReference type="NCBI Taxonomy" id="30214"/>
    <lineage>
        <taxon>Eukaryota</taxon>
        <taxon>Metazoa</taxon>
        <taxon>Ecdysozoa</taxon>
        <taxon>Arthropoda</taxon>
        <taxon>Hexapoda</taxon>
        <taxon>Insecta</taxon>
        <taxon>Pterygota</taxon>
        <taxon>Neoptera</taxon>
        <taxon>Endopterygota</taxon>
        <taxon>Hymenoptera</taxon>
        <taxon>Apocrita</taxon>
        <taxon>Aculeata</taxon>
        <taxon>Vespoidea</taxon>
        <taxon>Vespidae</taxon>
        <taxon>Vespinae</taxon>
        <taxon>Vespula</taxon>
    </lineage>
</organism>
<evidence type="ECO:0000256" key="2">
    <source>
        <dbReference type="ARBA" id="ARBA00022499"/>
    </source>
</evidence>
<evidence type="ECO:0000313" key="8">
    <source>
        <dbReference type="Proteomes" id="UP001607302"/>
    </source>
</evidence>
<dbReference type="Proteomes" id="UP001607302">
    <property type="component" value="Unassembled WGS sequence"/>
</dbReference>
<dbReference type="PANTHER" id="PTHR32086">
    <property type="entry name" value="FANCONI ANEMIA GROUP D2 PROTEIN"/>
    <property type="match status" value="1"/>
</dbReference>
<feature type="compositionally biased region" description="Low complexity" evidence="6">
    <location>
        <begin position="1362"/>
        <end position="1374"/>
    </location>
</feature>
<dbReference type="EMBL" id="JAUDFV010000155">
    <property type="protein sequence ID" value="KAL2715478.1"/>
    <property type="molecule type" value="Genomic_DNA"/>
</dbReference>
<dbReference type="GO" id="GO:0005634">
    <property type="term" value="C:nucleus"/>
    <property type="evidence" value="ECO:0007669"/>
    <property type="project" value="UniProtKB-SubCell"/>
</dbReference>
<comment type="caution">
    <text evidence="7">The sequence shown here is derived from an EMBL/GenBank/DDBJ whole genome shotgun (WGS) entry which is preliminary data.</text>
</comment>
<reference evidence="7 8" key="1">
    <citation type="journal article" date="2024" name="Ann. Entomol. Soc. Am.">
        <title>Genomic analyses of the southern and eastern yellowjacket wasps (Hymenoptera: Vespidae) reveal evolutionary signatures of social life.</title>
        <authorList>
            <person name="Catto M.A."/>
            <person name="Caine P.B."/>
            <person name="Orr S.E."/>
            <person name="Hunt B.G."/>
            <person name="Goodisman M.A.D."/>
        </authorList>
    </citation>
    <scope>NUCLEOTIDE SEQUENCE [LARGE SCALE GENOMIC DNA]</scope>
    <source>
        <strain evidence="7">233</strain>
        <tissue evidence="7">Head and thorax</tissue>
    </source>
</reference>
<comment type="subcellular location">
    <subcellularLocation>
        <location evidence="1">Nucleus</location>
    </subcellularLocation>
</comment>
<evidence type="ECO:0000256" key="6">
    <source>
        <dbReference type="SAM" id="MobiDB-lite"/>
    </source>
</evidence>
<name>A0ABD2A4C6_VESSQ</name>
<keyword evidence="8" id="KW-1185">Reference proteome</keyword>
<protein>
    <submittedName>
        <fullName evidence="7">Fanconi anemia group D2 protein</fullName>
    </submittedName>
</protein>
<gene>
    <name evidence="7" type="ORF">V1478_015176</name>
</gene>
<evidence type="ECO:0000256" key="4">
    <source>
        <dbReference type="ARBA" id="ARBA00023242"/>
    </source>
</evidence>
<feature type="compositionally biased region" description="Polar residues" evidence="6">
    <location>
        <begin position="1375"/>
        <end position="1388"/>
    </location>
</feature>
<dbReference type="PANTHER" id="PTHR32086:SF0">
    <property type="entry name" value="FANCONI ANEMIA GROUP D2 PROTEIN"/>
    <property type="match status" value="1"/>
</dbReference>
<dbReference type="InterPro" id="IPR029448">
    <property type="entry name" value="FANCD2"/>
</dbReference>
<sequence>MDKRKLRLKTTLHKNLSHTLSQALANNSTNEDNLMNKELISRKRKLPILDITKSNSRNDSNLCLSQNEITKKRRNEVNLTQEINELSQYENHSKISDIISQKIISSICKTPLKTKETSSVPERNNDNIIEAEKSRNIQENISNIQTTQKTKVFIDFLRKCDITLVSDGAYIFNQEVTTIKQKMKEKLRSKEYKKQEIINSLEEYIDNQQNLQNILFDFVVSSDYQSFDHISNTCVVRILLQISELQPDIYVYFLNKLNESVLLVESIEKIPWARTLLQKFRFLEVIVEPDVLTKCLEQLLETCPLWFQRELILYIPDIITEVQHQAIAEILNKLMDDNNELIDTVLDCINNLTLGREYLNNYKHKVLEMLNKHLKTNIIPPITKFILSDCTTVETYKKILYILRNLDMQPLHGEQLEDCYKNQMIMIQNIKMSILLSKNMVCASLMIIKKIDKDPKPMDIILLLLISSTGSSRRKGVDAILKQHVRSGFYRLSLLQLLYNNYKEVVQHLQSSMIQLASNLLKMEERIYVDFAIEWFRLQFLSQKDTIHKQREIIEKIILLMGNNDQTAKNALKVLCKMAMGIEEKEYLYAHCNHLRILLEKIDHFDIEEVGILNDLLHSLCTSTLAESLRDDLFIVLQKQLSAVKPLIKCKGVLGAVMAIKHLACKPDTYISARNLFSMKFIFFIFFIFSQMIFSIEKVLTAVKSCPRSKALFYDQLAQIISQTEYIHEEFLRCVTIYIQDELINTYMVNKLDYNGELIPKFGLNNAEDEPQNLVLNFSNKKYGAIVPITFRLLKTCCMKLNENGDLEDIDSLLGCSILMPENFDVPEPLMVDLVVSCINWFREVISGFVTQSQFLLRKQVLTRLNDLMFLQGELSTMLFLCDSKYQPSPCYFHYFPPPLFLRVEKTMKKKGRKKSLEKSVNICDQENWEIGSILCSKNPAYFRKLDAKVFLYFKLDLHALPTTQSISISQVCFIVKELLGMFENDLNEKFLKDIIYLLPKICGKLQEIVIELREEDADEKREGARLILCLLATVFNWKEFHSAIYNPMLREGLRILASQQNDKNIMLRSCKELVTESCKYIESLSDIATRISISVALITIYQSVMKHSESYMQQHKDKNAKMAFGFLSLDWSKDKHTGTPYKAAVNTLIKSWIDYELSPLDTITMLLEWLPGEVIKLEKSHNYLDRLPSINRNNFHLLYKKIFDGMTKGIKISLSAANRDPERVKIWLNVATNVQKMVYICKTLNTKTNILIFLRCMPILLRLFLNSGIPILEHNLKYQSEDITKSVKLMQVGTRYLHAVCCDGMEKKDMILTKHIPAAKSVLERLVYSVKGMLVLNNSSTAFWMGNLLNKNLEGQEILSQTTSSEETTLPSIDTITNETSNISSEILDSDSNEEEKSMENIEDDEEL</sequence>
<feature type="region of interest" description="Disordered" evidence="6">
    <location>
        <begin position="1362"/>
        <end position="1409"/>
    </location>
</feature>
<proteinExistence type="inferred from homology"/>
<keyword evidence="3" id="KW-0832">Ubl conjugation</keyword>
<evidence type="ECO:0000313" key="7">
    <source>
        <dbReference type="EMBL" id="KAL2715478.1"/>
    </source>
</evidence>
<evidence type="ECO:0000256" key="3">
    <source>
        <dbReference type="ARBA" id="ARBA00022843"/>
    </source>
</evidence>
<keyword evidence="2" id="KW-1017">Isopeptide bond</keyword>
<dbReference type="Pfam" id="PF14631">
    <property type="entry name" value="FancD2"/>
    <property type="match status" value="2"/>
</dbReference>
<evidence type="ECO:0000256" key="1">
    <source>
        <dbReference type="ARBA" id="ARBA00004123"/>
    </source>
</evidence>
<comment type="similarity">
    <text evidence="5">Belongs to the Fanconi anemia protein FANCD2 family.</text>
</comment>